<name>A0A0W1R5Y9_9EURY</name>
<evidence type="ECO:0000256" key="1">
    <source>
        <dbReference type="SAM" id="MobiDB-lite"/>
    </source>
</evidence>
<dbReference type="Proteomes" id="UP000054387">
    <property type="component" value="Unassembled WGS sequence"/>
</dbReference>
<gene>
    <name evidence="2" type="ORF">AUR64_13415</name>
</gene>
<feature type="compositionally biased region" description="Low complexity" evidence="1">
    <location>
        <begin position="112"/>
        <end position="127"/>
    </location>
</feature>
<dbReference type="AlphaFoldDB" id="A0A0W1R5Y9"/>
<evidence type="ECO:0000313" key="3">
    <source>
        <dbReference type="Proteomes" id="UP000054387"/>
    </source>
</evidence>
<feature type="compositionally biased region" description="Polar residues" evidence="1">
    <location>
        <begin position="101"/>
        <end position="110"/>
    </location>
</feature>
<feature type="region of interest" description="Disordered" evidence="1">
    <location>
        <begin position="68"/>
        <end position="162"/>
    </location>
</feature>
<keyword evidence="3" id="KW-1185">Reference proteome</keyword>
<sequence length="162" mass="17558">MGYACPVCDVPQRDAEHLANHLAFTAMLRHEEHEAWLDEQIPNWSECGPKELAEVVPDHAEETEYDEVFEDTVGSTHHDHDHQHGHDHAHGSTPGGMDPSSAAQRGSGSMSAEAQQVLQEAQELTQQMLETDESESADDAGGAGDADSATEPEADDSDSDEE</sequence>
<dbReference type="InterPro" id="IPR043833">
    <property type="entry name" value="DUF5810"/>
</dbReference>
<dbReference type="EMBL" id="LOPU01000029">
    <property type="protein sequence ID" value="KTG08813.1"/>
    <property type="molecule type" value="Genomic_DNA"/>
</dbReference>
<feature type="compositionally biased region" description="Basic and acidic residues" evidence="1">
    <location>
        <begin position="76"/>
        <end position="90"/>
    </location>
</feature>
<protein>
    <submittedName>
        <fullName evidence="2">Uncharacterized protein</fullName>
    </submittedName>
</protein>
<evidence type="ECO:0000313" key="2">
    <source>
        <dbReference type="EMBL" id="KTG08813.1"/>
    </source>
</evidence>
<dbReference type="Pfam" id="PF19126">
    <property type="entry name" value="DUF5810"/>
    <property type="match status" value="1"/>
</dbReference>
<dbReference type="RefSeq" id="WP_058581965.1">
    <property type="nucleotide sequence ID" value="NZ_LOPU01000029.1"/>
</dbReference>
<feature type="compositionally biased region" description="Acidic residues" evidence="1">
    <location>
        <begin position="148"/>
        <end position="162"/>
    </location>
</feature>
<accession>A0A0W1R5Y9</accession>
<dbReference type="STRING" id="1514971.AUR64_13415"/>
<organism evidence="2 3">
    <name type="scientific">Haloprofundus marisrubri</name>
    <dbReference type="NCBI Taxonomy" id="1514971"/>
    <lineage>
        <taxon>Archaea</taxon>
        <taxon>Methanobacteriati</taxon>
        <taxon>Methanobacteriota</taxon>
        <taxon>Stenosarchaea group</taxon>
        <taxon>Halobacteria</taxon>
        <taxon>Halobacteriales</taxon>
        <taxon>Haloferacaceae</taxon>
        <taxon>Haloprofundus</taxon>
    </lineage>
</organism>
<reference evidence="2 3" key="1">
    <citation type="submission" date="2015-12" db="EMBL/GenBank/DDBJ databases">
        <title>Haloprofundus marisrubri gen. nov., sp. nov., an extremely halophilic archaeon isolated from the Discovery deep brine-seawater interface in the Red Sea.</title>
        <authorList>
            <person name="Zhang G."/>
            <person name="Stingl U."/>
            <person name="Rashid M."/>
        </authorList>
    </citation>
    <scope>NUCLEOTIDE SEQUENCE [LARGE SCALE GENOMIC DNA]</scope>
    <source>
        <strain evidence="2 3">SB9</strain>
    </source>
</reference>
<comment type="caution">
    <text evidence="2">The sequence shown here is derived from an EMBL/GenBank/DDBJ whole genome shotgun (WGS) entry which is preliminary data.</text>
</comment>
<dbReference type="OrthoDB" id="342503at2157"/>
<proteinExistence type="predicted"/>